<evidence type="ECO:0000313" key="2">
    <source>
        <dbReference type="EMBL" id="KKL58645.1"/>
    </source>
</evidence>
<dbReference type="EMBL" id="LAZR01029751">
    <property type="protein sequence ID" value="KKL58645.1"/>
    <property type="molecule type" value="Genomic_DNA"/>
</dbReference>
<sequence length="126" mass="12982">MKTFLSLVVVFGLAVGPALADPLQVFPTRDTGMPGHSTENNASTGADNSDRPAKGSQHAGLYDFDIDPASNSALATWLSSEGVNPTVTDMVNAITANTISVSLQIAQDSGANLNGVTVSIYTLDSV</sequence>
<comment type="caution">
    <text evidence="2">The sequence shown here is derived from an EMBL/GenBank/DDBJ whole genome shotgun (WGS) entry which is preliminary data.</text>
</comment>
<proteinExistence type="predicted"/>
<organism evidence="2">
    <name type="scientific">marine sediment metagenome</name>
    <dbReference type="NCBI Taxonomy" id="412755"/>
    <lineage>
        <taxon>unclassified sequences</taxon>
        <taxon>metagenomes</taxon>
        <taxon>ecological metagenomes</taxon>
    </lineage>
</organism>
<accession>A0A0F9FMW0</accession>
<evidence type="ECO:0000256" key="1">
    <source>
        <dbReference type="SAM" id="MobiDB-lite"/>
    </source>
</evidence>
<name>A0A0F9FMW0_9ZZZZ</name>
<feature type="region of interest" description="Disordered" evidence="1">
    <location>
        <begin position="27"/>
        <end position="60"/>
    </location>
</feature>
<dbReference type="AlphaFoldDB" id="A0A0F9FMW0"/>
<reference evidence="2" key="1">
    <citation type="journal article" date="2015" name="Nature">
        <title>Complex archaea that bridge the gap between prokaryotes and eukaryotes.</title>
        <authorList>
            <person name="Spang A."/>
            <person name="Saw J.H."/>
            <person name="Jorgensen S.L."/>
            <person name="Zaremba-Niedzwiedzka K."/>
            <person name="Martijn J."/>
            <person name="Lind A.E."/>
            <person name="van Eijk R."/>
            <person name="Schleper C."/>
            <person name="Guy L."/>
            <person name="Ettema T.J."/>
        </authorList>
    </citation>
    <scope>NUCLEOTIDE SEQUENCE</scope>
</reference>
<protein>
    <submittedName>
        <fullName evidence="2">Uncharacterized protein</fullName>
    </submittedName>
</protein>
<feature type="compositionally biased region" description="Polar residues" evidence="1">
    <location>
        <begin position="37"/>
        <end position="47"/>
    </location>
</feature>
<gene>
    <name evidence="2" type="ORF">LCGC14_2223290</name>
</gene>
<feature type="non-terminal residue" evidence="2">
    <location>
        <position position="126"/>
    </location>
</feature>